<proteinExistence type="predicted"/>
<keyword evidence="2" id="KW-0547">Nucleotide-binding</keyword>
<dbReference type="Pfam" id="PF00005">
    <property type="entry name" value="ABC_tran"/>
    <property type="match status" value="1"/>
</dbReference>
<reference evidence="2 3" key="1">
    <citation type="submission" date="2017-10" db="EMBL/GenBank/DDBJ databases">
        <title>Bifidobacterium xylocopum sp. nov. and Bifidobacterium aemilianum sp. nov., from the carpenter bee (Xylocopa violacea) digestive tract.</title>
        <authorList>
            <person name="Alberoni D."/>
            <person name="Baffoni L."/>
            <person name="Di Gioia D."/>
            <person name="Gaggia F."/>
            <person name="Biavati B."/>
        </authorList>
    </citation>
    <scope>NUCLEOTIDE SEQUENCE [LARGE SCALE GENOMIC DNA]</scope>
    <source>
        <strain evidence="2 3">XV2</strain>
    </source>
</reference>
<dbReference type="Proteomes" id="UP000252345">
    <property type="component" value="Unassembled WGS sequence"/>
</dbReference>
<dbReference type="PANTHER" id="PTHR43394:SF1">
    <property type="entry name" value="ATP-BINDING CASSETTE SUB-FAMILY B MEMBER 10, MITOCHONDRIAL"/>
    <property type="match status" value="1"/>
</dbReference>
<dbReference type="InterPro" id="IPR003439">
    <property type="entry name" value="ABC_transporter-like_ATP-bd"/>
</dbReference>
<dbReference type="EMBL" id="PDCH01000069">
    <property type="protein sequence ID" value="RBP98709.1"/>
    <property type="molecule type" value="Genomic_DNA"/>
</dbReference>
<dbReference type="InterPro" id="IPR039421">
    <property type="entry name" value="Type_1_exporter"/>
</dbReference>
<dbReference type="PANTHER" id="PTHR43394">
    <property type="entry name" value="ATP-DEPENDENT PERMEASE MDL1, MITOCHONDRIAL"/>
    <property type="match status" value="1"/>
</dbReference>
<name>A0A366KAT0_9BIFI</name>
<feature type="domain" description="ABC transporter" evidence="1">
    <location>
        <begin position="23"/>
        <end position="108"/>
    </location>
</feature>
<sequence length="143" mass="15314">MSGEIRFDHVSFAFPDDPETPILKDLNFFLPAGSKLGILGETGSGKSTMVNLIARFYDPTVGHVLIDGIDARDWPLATLRSQGNIVAQDTFLVADTIGGNIGFGSLSERTSDHTYIRALAAIAGADGCLKSMPEGQDTREGER</sequence>
<protein>
    <submittedName>
        <fullName evidence="2">Multidrug ABC transporter ATP-binding protein</fullName>
    </submittedName>
</protein>
<dbReference type="Gene3D" id="3.40.50.300">
    <property type="entry name" value="P-loop containing nucleotide triphosphate hydrolases"/>
    <property type="match status" value="1"/>
</dbReference>
<dbReference type="GO" id="GO:0016887">
    <property type="term" value="F:ATP hydrolysis activity"/>
    <property type="evidence" value="ECO:0007669"/>
    <property type="project" value="InterPro"/>
</dbReference>
<keyword evidence="2" id="KW-0067">ATP-binding</keyword>
<evidence type="ECO:0000313" key="2">
    <source>
        <dbReference type="EMBL" id="RBP98709.1"/>
    </source>
</evidence>
<dbReference type="AlphaFoldDB" id="A0A366KAT0"/>
<keyword evidence="3" id="KW-1185">Reference proteome</keyword>
<dbReference type="InterPro" id="IPR027417">
    <property type="entry name" value="P-loop_NTPase"/>
</dbReference>
<evidence type="ECO:0000259" key="1">
    <source>
        <dbReference type="Pfam" id="PF00005"/>
    </source>
</evidence>
<organism evidence="2 3">
    <name type="scientific">Bifidobacterium xylocopae</name>
    <dbReference type="NCBI Taxonomy" id="2493119"/>
    <lineage>
        <taxon>Bacteria</taxon>
        <taxon>Bacillati</taxon>
        <taxon>Actinomycetota</taxon>
        <taxon>Actinomycetes</taxon>
        <taxon>Bifidobacteriales</taxon>
        <taxon>Bifidobacteriaceae</taxon>
        <taxon>Bifidobacterium</taxon>
    </lineage>
</organism>
<accession>A0A366KAT0</accession>
<dbReference type="SUPFAM" id="SSF52540">
    <property type="entry name" value="P-loop containing nucleoside triphosphate hydrolases"/>
    <property type="match status" value="1"/>
</dbReference>
<comment type="caution">
    <text evidence="2">The sequence shown here is derived from an EMBL/GenBank/DDBJ whole genome shotgun (WGS) entry which is preliminary data.</text>
</comment>
<feature type="non-terminal residue" evidence="2">
    <location>
        <position position="143"/>
    </location>
</feature>
<dbReference type="GO" id="GO:0005524">
    <property type="term" value="F:ATP binding"/>
    <property type="evidence" value="ECO:0007669"/>
    <property type="project" value="UniProtKB-KW"/>
</dbReference>
<gene>
    <name evidence="2" type="ORF">CRD59_07665</name>
</gene>
<dbReference type="GO" id="GO:0015421">
    <property type="term" value="F:ABC-type oligopeptide transporter activity"/>
    <property type="evidence" value="ECO:0007669"/>
    <property type="project" value="TreeGrafter"/>
</dbReference>
<evidence type="ECO:0000313" key="3">
    <source>
        <dbReference type="Proteomes" id="UP000252345"/>
    </source>
</evidence>